<sequence>MDSSHTNMSQFDIILSSLNCACKSQYIQLVIDNIPYSECFQYYQSLASPDNIFCGNGGIIATTYTKKRLDFITDTIIARTVEAPPKRITVGLNRASAMSPWGWQNYDSTALNYTGYPTFADVVQPDATWGYLENYSGLNWRLGSDNGDISYNYLCATRASDAYLDS</sequence>
<keyword evidence="1" id="KW-1185">Reference proteome</keyword>
<reference evidence="1" key="1">
    <citation type="journal article" date="2013" name="Genetics">
        <title>The draft genome and transcriptome of Panagrellus redivivus are shaped by the harsh demands of a free-living lifestyle.</title>
        <authorList>
            <person name="Srinivasan J."/>
            <person name="Dillman A.R."/>
            <person name="Macchietto M.G."/>
            <person name="Heikkinen L."/>
            <person name="Lakso M."/>
            <person name="Fracchia K.M."/>
            <person name="Antoshechkin I."/>
            <person name="Mortazavi A."/>
            <person name="Wong G."/>
            <person name="Sternberg P.W."/>
        </authorList>
    </citation>
    <scope>NUCLEOTIDE SEQUENCE [LARGE SCALE GENOMIC DNA]</scope>
    <source>
        <strain evidence="1">MT8872</strain>
    </source>
</reference>
<evidence type="ECO:0000313" key="2">
    <source>
        <dbReference type="WBParaSite" id="Pan_g19746.t1"/>
    </source>
</evidence>
<protein>
    <submittedName>
        <fullName evidence="2">C-type lectin domain-containing protein</fullName>
    </submittedName>
</protein>
<reference evidence="2" key="2">
    <citation type="submission" date="2020-10" db="UniProtKB">
        <authorList>
            <consortium name="WormBaseParasite"/>
        </authorList>
    </citation>
    <scope>IDENTIFICATION</scope>
</reference>
<proteinExistence type="predicted"/>
<evidence type="ECO:0000313" key="1">
    <source>
        <dbReference type="Proteomes" id="UP000492821"/>
    </source>
</evidence>
<accession>A0A7E4VE21</accession>
<organism evidence="1 2">
    <name type="scientific">Panagrellus redivivus</name>
    <name type="common">Microworm</name>
    <dbReference type="NCBI Taxonomy" id="6233"/>
    <lineage>
        <taxon>Eukaryota</taxon>
        <taxon>Metazoa</taxon>
        <taxon>Ecdysozoa</taxon>
        <taxon>Nematoda</taxon>
        <taxon>Chromadorea</taxon>
        <taxon>Rhabditida</taxon>
        <taxon>Tylenchina</taxon>
        <taxon>Panagrolaimomorpha</taxon>
        <taxon>Panagrolaimoidea</taxon>
        <taxon>Panagrolaimidae</taxon>
        <taxon>Panagrellus</taxon>
    </lineage>
</organism>
<dbReference type="WBParaSite" id="Pan_g19746.t1">
    <property type="protein sequence ID" value="Pan_g19746.t1"/>
    <property type="gene ID" value="Pan_g19746"/>
</dbReference>
<dbReference type="AlphaFoldDB" id="A0A7E4VE21"/>
<dbReference type="Proteomes" id="UP000492821">
    <property type="component" value="Unassembled WGS sequence"/>
</dbReference>
<name>A0A7E4VE21_PANRE</name>